<dbReference type="SMART" id="SM01208">
    <property type="entry name" value="G5"/>
    <property type="match status" value="1"/>
</dbReference>
<proteinExistence type="inferred from homology"/>
<accession>A0ABS7RJH2</accession>
<dbReference type="InterPro" id="IPR010618">
    <property type="entry name" value="RPF"/>
</dbReference>
<dbReference type="InterPro" id="IPR023346">
    <property type="entry name" value="Lysozyme-like_dom_sf"/>
</dbReference>
<dbReference type="Pfam" id="PF06737">
    <property type="entry name" value="Transglycosylas"/>
    <property type="match status" value="1"/>
</dbReference>
<comment type="caution">
    <text evidence="5">The sequence shown here is derived from an EMBL/GenBank/DDBJ whole genome shotgun (WGS) entry which is preliminary data.</text>
</comment>
<gene>
    <name evidence="5" type="ORF">K1X13_10240</name>
</gene>
<protein>
    <submittedName>
        <fullName evidence="5">Transglycosylase family protein</fullName>
    </submittedName>
</protein>
<dbReference type="InterPro" id="IPR011098">
    <property type="entry name" value="G5_dom"/>
</dbReference>
<organism evidence="5 6">
    <name type="scientific">Nocardioides jiangsuensis</name>
    <dbReference type="NCBI Taxonomy" id="2866161"/>
    <lineage>
        <taxon>Bacteria</taxon>
        <taxon>Bacillati</taxon>
        <taxon>Actinomycetota</taxon>
        <taxon>Actinomycetes</taxon>
        <taxon>Propionibacteriales</taxon>
        <taxon>Nocardioidaceae</taxon>
        <taxon>Nocardioides</taxon>
    </lineage>
</organism>
<feature type="domain" description="G5" evidence="4">
    <location>
        <begin position="171"/>
        <end position="251"/>
    </location>
</feature>
<keyword evidence="6" id="KW-1185">Reference proteome</keyword>
<dbReference type="Pfam" id="PF03990">
    <property type="entry name" value="DUF348"/>
    <property type="match status" value="3"/>
</dbReference>
<sequence length="347" mass="36843">MSKTVTLSVDGQATQVSTLGGTVEEILADEGITVGERDVVAPGLDAKVNDGTRIAVRYARPLDVSVDGKDKTYWVTATDVDGALDQLGLRFAGAELSASRGADISREGLDLEVVTPKTITLKYAAEDARKVAVPVLTVNEALNELDLKVDEDDRVAPGRGATLDDGDRLVVTKVRTVNKRVTESIDFGTIEKTDAGMLEGKTATVRSGEPGSRSVLYRLVFENGEVVSSKVLKSTVVDKPTDTIVRVGTKEPEPVAPPEPTADYSSGSTVWDQLAACESGGNWAINTGNGYYGGLQFNLETWQSYGGSGYPHENSRETQIAIAEKVRDATGGYGSWPACSAELGLPQ</sequence>
<evidence type="ECO:0000313" key="5">
    <source>
        <dbReference type="EMBL" id="MBY9075197.1"/>
    </source>
</evidence>
<evidence type="ECO:0000313" key="6">
    <source>
        <dbReference type="Proteomes" id="UP000754710"/>
    </source>
</evidence>
<evidence type="ECO:0000259" key="4">
    <source>
        <dbReference type="PROSITE" id="PS51109"/>
    </source>
</evidence>
<keyword evidence="2" id="KW-0732">Signal</keyword>
<dbReference type="Gene3D" id="2.20.230.10">
    <property type="entry name" value="Resuscitation-promoting factor rpfb"/>
    <property type="match status" value="1"/>
</dbReference>
<evidence type="ECO:0000256" key="3">
    <source>
        <dbReference type="ARBA" id="ARBA00022801"/>
    </source>
</evidence>
<dbReference type="EMBL" id="JAIEZQ010000002">
    <property type="protein sequence ID" value="MBY9075197.1"/>
    <property type="molecule type" value="Genomic_DNA"/>
</dbReference>
<dbReference type="Proteomes" id="UP000754710">
    <property type="component" value="Unassembled WGS sequence"/>
</dbReference>
<dbReference type="Gene3D" id="1.10.530.10">
    <property type="match status" value="1"/>
</dbReference>
<dbReference type="Pfam" id="PF07501">
    <property type="entry name" value="G5"/>
    <property type="match status" value="1"/>
</dbReference>
<name>A0ABS7RJH2_9ACTN</name>
<dbReference type="CDD" id="cd13925">
    <property type="entry name" value="RPF"/>
    <property type="match status" value="1"/>
</dbReference>
<reference evidence="5 6" key="1">
    <citation type="submission" date="2021-08" db="EMBL/GenBank/DDBJ databases">
        <title>Nocardioides bacterium WL0053 sp. nov., isolated from the sediment.</title>
        <authorList>
            <person name="Wang L."/>
            <person name="Zhang D."/>
            <person name="Zhang A."/>
        </authorList>
    </citation>
    <scope>NUCLEOTIDE SEQUENCE [LARGE SCALE GENOMIC DNA]</scope>
    <source>
        <strain evidence="5 6">WL0053</strain>
    </source>
</reference>
<evidence type="ECO:0000256" key="1">
    <source>
        <dbReference type="ARBA" id="ARBA00010830"/>
    </source>
</evidence>
<dbReference type="SUPFAM" id="SSF53955">
    <property type="entry name" value="Lysozyme-like"/>
    <property type="match status" value="1"/>
</dbReference>
<keyword evidence="3" id="KW-0378">Hydrolase</keyword>
<comment type="similarity">
    <text evidence="1">Belongs to the transglycosylase family. Rpf subfamily.</text>
</comment>
<dbReference type="InterPro" id="IPR007137">
    <property type="entry name" value="DUF348"/>
</dbReference>
<dbReference type="PROSITE" id="PS51109">
    <property type="entry name" value="G5"/>
    <property type="match status" value="1"/>
</dbReference>
<evidence type="ECO:0000256" key="2">
    <source>
        <dbReference type="ARBA" id="ARBA00022729"/>
    </source>
</evidence>